<dbReference type="PROSITE" id="PS50983">
    <property type="entry name" value="FE_B12_PBP"/>
    <property type="match status" value="1"/>
</dbReference>
<evidence type="ECO:0000256" key="3">
    <source>
        <dbReference type="SAM" id="Coils"/>
    </source>
</evidence>
<accession>A0A094WJC8</accession>
<evidence type="ECO:0000313" key="8">
    <source>
        <dbReference type="Proteomes" id="UP000297014"/>
    </source>
</evidence>
<evidence type="ECO:0000313" key="7">
    <source>
        <dbReference type="Proteomes" id="UP000002754"/>
    </source>
</evidence>
<dbReference type="EMBL" id="ALPT02000041">
    <property type="protein sequence ID" value="KGA96941.1"/>
    <property type="molecule type" value="Genomic_DNA"/>
</dbReference>
<dbReference type="CDD" id="cd01143">
    <property type="entry name" value="YvrC"/>
    <property type="match status" value="1"/>
</dbReference>
<evidence type="ECO:0000256" key="1">
    <source>
        <dbReference type="ARBA" id="ARBA00008814"/>
    </source>
</evidence>
<dbReference type="SUPFAM" id="SSF53807">
    <property type="entry name" value="Helical backbone' metal receptor"/>
    <property type="match status" value="1"/>
</dbReference>
<evidence type="ECO:0000256" key="2">
    <source>
        <dbReference type="ARBA" id="ARBA00022729"/>
    </source>
</evidence>
<dbReference type="InterPro" id="IPR050902">
    <property type="entry name" value="ABC_Transporter_SBP"/>
</dbReference>
<name>A0A094WJC8_ALKAL</name>
<dbReference type="eggNOG" id="COG0614">
    <property type="taxonomic scope" value="Bacteria"/>
</dbReference>
<keyword evidence="3" id="KW-0175">Coiled coil</keyword>
<comment type="similarity">
    <text evidence="1">Belongs to the bacterial solute-binding protein 8 family.</text>
</comment>
<dbReference type="Gene3D" id="3.40.50.1980">
    <property type="entry name" value="Nitrogenase molybdenum iron protein domain"/>
    <property type="match status" value="2"/>
</dbReference>
<dbReference type="GO" id="GO:0071281">
    <property type="term" value="P:cellular response to iron ion"/>
    <property type="evidence" value="ECO:0007669"/>
    <property type="project" value="TreeGrafter"/>
</dbReference>
<dbReference type="NCBIfam" id="NF038402">
    <property type="entry name" value="TroA_like"/>
    <property type="match status" value="1"/>
</dbReference>
<dbReference type="Proteomes" id="UP000002754">
    <property type="component" value="Unassembled WGS sequence"/>
</dbReference>
<dbReference type="PANTHER" id="PTHR30535">
    <property type="entry name" value="VITAMIN B12-BINDING PROTEIN"/>
    <property type="match status" value="1"/>
</dbReference>
<feature type="coiled-coil region" evidence="3">
    <location>
        <begin position="168"/>
        <end position="202"/>
    </location>
</feature>
<evidence type="ECO:0000313" key="5">
    <source>
        <dbReference type="EMBL" id="KGA96941.1"/>
    </source>
</evidence>
<organism evidence="5 7">
    <name type="scientific">Alkalihalobacillus alcalophilus ATCC 27647 = CGMCC 1.3604</name>
    <dbReference type="NCBI Taxonomy" id="1218173"/>
    <lineage>
        <taxon>Bacteria</taxon>
        <taxon>Bacillati</taxon>
        <taxon>Bacillota</taxon>
        <taxon>Bacilli</taxon>
        <taxon>Bacillales</taxon>
        <taxon>Bacillaceae</taxon>
        <taxon>Alkalihalobacillus</taxon>
    </lineage>
</organism>
<dbReference type="Pfam" id="PF01497">
    <property type="entry name" value="Peripla_BP_2"/>
    <property type="match status" value="1"/>
</dbReference>
<dbReference type="InterPro" id="IPR002491">
    <property type="entry name" value="ABC_transptr_periplasmic_BD"/>
</dbReference>
<dbReference type="PANTHER" id="PTHR30535:SF34">
    <property type="entry name" value="MOLYBDATE-BINDING PROTEIN MOLA"/>
    <property type="match status" value="1"/>
</dbReference>
<keyword evidence="2" id="KW-0732">Signal</keyword>
<dbReference type="RefSeq" id="WP_003323930.1">
    <property type="nucleotide sequence ID" value="NZ_ALPT02000041.1"/>
</dbReference>
<evidence type="ECO:0000259" key="4">
    <source>
        <dbReference type="PROSITE" id="PS50983"/>
    </source>
</evidence>
<dbReference type="EMBL" id="JALP01000141">
    <property type="protein sequence ID" value="THG90512.1"/>
    <property type="molecule type" value="Genomic_DNA"/>
</dbReference>
<dbReference type="InterPro" id="IPR054828">
    <property type="entry name" value="Vit_B12_bind_prot"/>
</dbReference>
<evidence type="ECO:0000313" key="6">
    <source>
        <dbReference type="EMBL" id="THG90512.1"/>
    </source>
</evidence>
<feature type="domain" description="Fe/B12 periplasmic-binding" evidence="4">
    <location>
        <begin position="62"/>
        <end position="315"/>
    </location>
</feature>
<proteinExistence type="inferred from homology"/>
<dbReference type="AlphaFoldDB" id="A0A094WJC8"/>
<reference evidence="6 8" key="2">
    <citation type="submission" date="2014-01" db="EMBL/GenBank/DDBJ databases">
        <title>Draft genome sequencing of Bacillus alcalophilus CGMCC 1.3604.</title>
        <authorList>
            <person name="Yang J."/>
            <person name="Diao L."/>
            <person name="Yang S."/>
        </authorList>
    </citation>
    <scope>NUCLEOTIDE SEQUENCE [LARGE SCALE GENOMIC DNA]</scope>
    <source>
        <strain evidence="6 8">CGMCC 1.3604</strain>
    </source>
</reference>
<dbReference type="OrthoDB" id="9816357at2"/>
<reference evidence="5 7" key="1">
    <citation type="journal article" date="2014" name="Genome Announc.">
        <title>Draft Genome Sequence of Bacillus alcalophilus AV1934, a Classic Alkaliphile Isolated from Human Feces in 1934.</title>
        <authorList>
            <person name="Attie O."/>
            <person name="Jayaprakash A."/>
            <person name="Shah H."/>
            <person name="Paulsen I.T."/>
            <person name="Morino M."/>
            <person name="Takahashi Y."/>
            <person name="Narumi I."/>
            <person name="Sachidanandam R."/>
            <person name="Satoh K."/>
            <person name="Ito M."/>
            <person name="Krulwich T.A."/>
        </authorList>
    </citation>
    <scope>NUCLEOTIDE SEQUENCE [LARGE SCALE GENOMIC DNA]</scope>
    <source>
        <strain evidence="5 7">AV1934</strain>
    </source>
</reference>
<sequence>MNTKQWTKWLSIFITILFLTACQTETNEPGDGAQGNGDDVESSYTVTDDEGTEITFDQAPETVVSLQPSITEILFALEVGDKVVGATDFDNYPEEALEIQRVSDSMNIDAEAIIALNPDLIIAYTIGQREMIEPLIDAGIPIFVIESATSFEDVYGDIEQIAAIMGVSEKGEQLNAEIQAQVAAVEENLQNLEDEKQIYFEISPAPEIYTTGDATFQQEIMNKAGVVNVFADQEGWIKLSEEEVVSRNPEAIFTTVHYVDDPIAEIKARDGWDVISAVQNDQVFLVDGDILSRPGPRIGEAVELLAKEAYPELFE</sequence>
<comment type="caution">
    <text evidence="5">The sequence shown here is derived from an EMBL/GenBank/DDBJ whole genome shotgun (WGS) entry which is preliminary data.</text>
</comment>
<dbReference type="STRING" id="1218173.BALCAV_0213020"/>
<keyword evidence="7" id="KW-1185">Reference proteome</keyword>
<dbReference type="Proteomes" id="UP000297014">
    <property type="component" value="Unassembled WGS sequence"/>
</dbReference>
<gene>
    <name evidence="6" type="ORF">AJ85_10355</name>
    <name evidence="5" type="ORF">BALCAV_0213020</name>
</gene>
<dbReference type="PROSITE" id="PS51257">
    <property type="entry name" value="PROKAR_LIPOPROTEIN"/>
    <property type="match status" value="1"/>
</dbReference>
<protein>
    <submittedName>
        <fullName evidence="5">Metal ABC transporter substrate-binding protein</fullName>
    </submittedName>
</protein>